<proteinExistence type="inferred from homology"/>
<accession>A0ABM8ERA7</accession>
<dbReference type="Pfam" id="PF02631">
    <property type="entry name" value="RecX_HTH2"/>
    <property type="match status" value="1"/>
</dbReference>
<dbReference type="PANTHER" id="PTHR33602">
    <property type="entry name" value="REGULATORY PROTEIN RECX FAMILY PROTEIN"/>
    <property type="match status" value="1"/>
</dbReference>
<comment type="function">
    <text evidence="5">Modulates RecA activity.</text>
</comment>
<dbReference type="PANTHER" id="PTHR33602:SF1">
    <property type="entry name" value="REGULATORY PROTEIN RECX FAMILY PROTEIN"/>
    <property type="match status" value="1"/>
</dbReference>
<organism evidence="8 9">
    <name type="scientific">Geotalea uraniireducens</name>
    <dbReference type="NCBI Taxonomy" id="351604"/>
    <lineage>
        <taxon>Bacteria</taxon>
        <taxon>Pseudomonadati</taxon>
        <taxon>Thermodesulfobacteriota</taxon>
        <taxon>Desulfuromonadia</taxon>
        <taxon>Geobacterales</taxon>
        <taxon>Geobacteraceae</taxon>
        <taxon>Geotalea</taxon>
    </lineage>
</organism>
<evidence type="ECO:0000259" key="7">
    <source>
        <dbReference type="Pfam" id="PF21982"/>
    </source>
</evidence>
<dbReference type="InterPro" id="IPR036388">
    <property type="entry name" value="WH-like_DNA-bd_sf"/>
</dbReference>
<dbReference type="InterPro" id="IPR003783">
    <property type="entry name" value="Regulatory_RecX"/>
</dbReference>
<gene>
    <name evidence="5 8" type="primary">recX</name>
    <name evidence="8" type="ORF">GURASL_36180</name>
</gene>
<evidence type="ECO:0000256" key="2">
    <source>
        <dbReference type="ARBA" id="ARBA00009695"/>
    </source>
</evidence>
<reference evidence="8 9" key="1">
    <citation type="submission" date="2022-12" db="EMBL/GenBank/DDBJ databases">
        <title>Polyphasic characterization of Geotalea uranireducens NIT-SL11 newly isolated from a complex of sewage sludge and microbially reduced graphene oxide.</title>
        <authorList>
            <person name="Xie L."/>
            <person name="Yoshida N."/>
            <person name="Meng L."/>
        </authorList>
    </citation>
    <scope>NUCLEOTIDE SEQUENCE [LARGE SCALE GENOMIC DNA]</scope>
    <source>
        <strain evidence="8 9">NIT-SL11</strain>
    </source>
</reference>
<comment type="similarity">
    <text evidence="2 5">Belongs to the RecX family.</text>
</comment>
<keyword evidence="4 5" id="KW-0963">Cytoplasm</keyword>
<dbReference type="EMBL" id="AP027151">
    <property type="protein sequence ID" value="BDV44695.1"/>
    <property type="molecule type" value="Genomic_DNA"/>
</dbReference>
<dbReference type="InterPro" id="IPR053924">
    <property type="entry name" value="RecX_HTH_2nd"/>
</dbReference>
<dbReference type="HAMAP" id="MF_01114">
    <property type="entry name" value="RecX"/>
    <property type="match status" value="1"/>
</dbReference>
<evidence type="ECO:0000313" key="8">
    <source>
        <dbReference type="EMBL" id="BDV44695.1"/>
    </source>
</evidence>
<dbReference type="Proteomes" id="UP001317705">
    <property type="component" value="Chromosome"/>
</dbReference>
<sequence>MDRPQNGFAAALAILTRRDHSELELIRKLERKGFAPAEIAETVARLRDCGYLDDRRLAGRLVETALASGRLAGFRLRQELRRRGIPPELAAEALARETAGYDERAAIGELLARKFPRLTAAADPREKRRAVGWFLRRGFSLANVLAALQVAEHEIDP</sequence>
<dbReference type="InterPro" id="IPR053926">
    <property type="entry name" value="RecX_HTH_1st"/>
</dbReference>
<protein>
    <recommendedName>
        <fullName evidence="3 5">Regulatory protein RecX</fullName>
    </recommendedName>
</protein>
<dbReference type="RefSeq" id="WP_282000789.1">
    <property type="nucleotide sequence ID" value="NZ_AP027151.1"/>
</dbReference>
<evidence type="ECO:0000256" key="5">
    <source>
        <dbReference type="HAMAP-Rule" id="MF_01114"/>
    </source>
</evidence>
<keyword evidence="9" id="KW-1185">Reference proteome</keyword>
<evidence type="ECO:0000256" key="4">
    <source>
        <dbReference type="ARBA" id="ARBA00022490"/>
    </source>
</evidence>
<evidence type="ECO:0000256" key="1">
    <source>
        <dbReference type="ARBA" id="ARBA00004496"/>
    </source>
</evidence>
<name>A0ABM8ERA7_9BACT</name>
<feature type="domain" description="RecX first three-helical" evidence="7">
    <location>
        <begin position="9"/>
        <end position="46"/>
    </location>
</feature>
<dbReference type="Gene3D" id="1.10.10.10">
    <property type="entry name" value="Winged helix-like DNA-binding domain superfamily/Winged helix DNA-binding domain"/>
    <property type="match status" value="3"/>
</dbReference>
<evidence type="ECO:0000313" key="9">
    <source>
        <dbReference type="Proteomes" id="UP001317705"/>
    </source>
</evidence>
<evidence type="ECO:0000259" key="6">
    <source>
        <dbReference type="Pfam" id="PF02631"/>
    </source>
</evidence>
<dbReference type="Pfam" id="PF21982">
    <property type="entry name" value="RecX_HTH1"/>
    <property type="match status" value="1"/>
</dbReference>
<evidence type="ECO:0000256" key="3">
    <source>
        <dbReference type="ARBA" id="ARBA00018111"/>
    </source>
</evidence>
<comment type="subcellular location">
    <subcellularLocation>
        <location evidence="1 5">Cytoplasm</location>
    </subcellularLocation>
</comment>
<feature type="domain" description="RecX second three-helical" evidence="6">
    <location>
        <begin position="53"/>
        <end position="94"/>
    </location>
</feature>